<organism evidence="2 3">
    <name type="scientific">Leucobacter iarius</name>
    <dbReference type="NCBI Taxonomy" id="333963"/>
    <lineage>
        <taxon>Bacteria</taxon>
        <taxon>Bacillati</taxon>
        <taxon>Actinomycetota</taxon>
        <taxon>Actinomycetes</taxon>
        <taxon>Micrococcales</taxon>
        <taxon>Microbacteriaceae</taxon>
        <taxon>Leucobacter</taxon>
    </lineage>
</organism>
<keyword evidence="3" id="KW-1185">Reference proteome</keyword>
<evidence type="ECO:0000259" key="1">
    <source>
        <dbReference type="Pfam" id="PF07969"/>
    </source>
</evidence>
<feature type="domain" description="Amidohydrolase 3" evidence="1">
    <location>
        <begin position="76"/>
        <end position="557"/>
    </location>
</feature>
<protein>
    <submittedName>
        <fullName evidence="2">Amidohydrolase</fullName>
    </submittedName>
</protein>
<dbReference type="InterPro" id="IPR032466">
    <property type="entry name" value="Metal_Hydrolase"/>
</dbReference>
<dbReference type="SUPFAM" id="SSF51556">
    <property type="entry name" value="Metallo-dependent hydrolases"/>
    <property type="match status" value="1"/>
</dbReference>
<dbReference type="PANTHER" id="PTHR22642:SF2">
    <property type="entry name" value="PROTEIN LONG AFTER FAR-RED 3"/>
    <property type="match status" value="1"/>
</dbReference>
<dbReference type="InterPro" id="IPR033932">
    <property type="entry name" value="YtcJ-like"/>
</dbReference>
<sequence>MNARRPEPASKGHPVTDSQLLRYTGRFVRTDLDCVGSEGSPADPAAAPEAMLVRDGIIVAIGSRDEVPEPAGARSIDLGEGWAIPGLIEPHGHPSEAATLLGDDAIDIRPVTIGTADEVWAAIRSALAAEPRPARVVANGWDPLLQRGLVPPTIRDLDALAGEIPLVIVHNSLHSVYFNSAAAREAGVDRDTPDPAGASYGHDASGELSGVAYEAAAVARIAGPALAAAEADMPRRMSAYLGDLRRRGITTIADLTWTEDLARLAIGMSAAGRLPIRLRGYEMSKPGATATAALDNGDARYRQVGIKIWSDGSPWVGNIATSFPYLDTAATRALGFAPGHIGHANYSTEQLIEIGSQYAGDGWQFACHAHGDVAIDSTLDAYEELIRRFGLRDHRFRIEHCGLMTPAQFVRAAALGVTVSLFVDHITYWGDVLVDDLFGEHGAAWADAGAAFAAGHRATFHNDGTVTPCEPLRNMAVAETRTSRTGRRLDGGTGVRRLDALRAHTANAAWQLRSEHEIGALAPGLRADFAVLDVDPRTAEPEALAGARTLATAVDGELE</sequence>
<dbReference type="Proteomes" id="UP001500851">
    <property type="component" value="Unassembled WGS sequence"/>
</dbReference>
<name>A0ABN2L7T1_9MICO</name>
<dbReference type="Gene3D" id="3.10.310.70">
    <property type="match status" value="1"/>
</dbReference>
<dbReference type="Pfam" id="PF07969">
    <property type="entry name" value="Amidohydro_3"/>
    <property type="match status" value="1"/>
</dbReference>
<evidence type="ECO:0000313" key="3">
    <source>
        <dbReference type="Proteomes" id="UP001500851"/>
    </source>
</evidence>
<dbReference type="Gene3D" id="2.30.40.10">
    <property type="entry name" value="Urease, subunit C, domain 1"/>
    <property type="match status" value="1"/>
</dbReference>
<dbReference type="EMBL" id="BAAAOB010000001">
    <property type="protein sequence ID" value="GAA1777798.1"/>
    <property type="molecule type" value="Genomic_DNA"/>
</dbReference>
<proteinExistence type="predicted"/>
<comment type="caution">
    <text evidence="2">The sequence shown here is derived from an EMBL/GenBank/DDBJ whole genome shotgun (WGS) entry which is preliminary data.</text>
</comment>
<dbReference type="InterPro" id="IPR013108">
    <property type="entry name" value="Amidohydro_3"/>
</dbReference>
<dbReference type="SUPFAM" id="SSF51338">
    <property type="entry name" value="Composite domain of metallo-dependent hydrolases"/>
    <property type="match status" value="1"/>
</dbReference>
<reference evidence="2 3" key="1">
    <citation type="journal article" date="2019" name="Int. J. Syst. Evol. Microbiol.">
        <title>The Global Catalogue of Microorganisms (GCM) 10K type strain sequencing project: providing services to taxonomists for standard genome sequencing and annotation.</title>
        <authorList>
            <consortium name="The Broad Institute Genomics Platform"/>
            <consortium name="The Broad Institute Genome Sequencing Center for Infectious Disease"/>
            <person name="Wu L."/>
            <person name="Ma J."/>
        </authorList>
    </citation>
    <scope>NUCLEOTIDE SEQUENCE [LARGE SCALE GENOMIC DNA]</scope>
    <source>
        <strain evidence="2 3">JCM 14736</strain>
    </source>
</reference>
<dbReference type="PANTHER" id="PTHR22642">
    <property type="entry name" value="IMIDAZOLONEPROPIONASE"/>
    <property type="match status" value="1"/>
</dbReference>
<dbReference type="CDD" id="cd01300">
    <property type="entry name" value="YtcJ_like"/>
    <property type="match status" value="1"/>
</dbReference>
<gene>
    <name evidence="2" type="ORF">GCM10009768_02940</name>
</gene>
<dbReference type="InterPro" id="IPR011059">
    <property type="entry name" value="Metal-dep_hydrolase_composite"/>
</dbReference>
<accession>A0ABN2L7T1</accession>
<dbReference type="Gene3D" id="3.20.20.140">
    <property type="entry name" value="Metal-dependent hydrolases"/>
    <property type="match status" value="1"/>
</dbReference>
<evidence type="ECO:0000313" key="2">
    <source>
        <dbReference type="EMBL" id="GAA1777798.1"/>
    </source>
</evidence>